<dbReference type="GO" id="GO:0005737">
    <property type="term" value="C:cytoplasm"/>
    <property type="evidence" value="ECO:0007669"/>
    <property type="project" value="TreeGrafter"/>
</dbReference>
<dbReference type="FunFam" id="2.40.100.10:FF:000002">
    <property type="entry name" value="Peptidyl-prolyl cis-trans isomerase"/>
    <property type="match status" value="1"/>
</dbReference>
<dbReference type="Proteomes" id="UP000031036">
    <property type="component" value="Unassembled WGS sequence"/>
</dbReference>
<dbReference type="PRINTS" id="PR00153">
    <property type="entry name" value="CSAPPISMRASE"/>
</dbReference>
<dbReference type="EMBL" id="JPKZ01000043">
    <property type="protein sequence ID" value="KHN89119.1"/>
    <property type="molecule type" value="Genomic_DNA"/>
</dbReference>
<dbReference type="SUPFAM" id="SSF50891">
    <property type="entry name" value="Cyclophilin-like"/>
    <property type="match status" value="1"/>
</dbReference>
<keyword evidence="3 4" id="KW-0413">Isomerase</keyword>
<dbReference type="InterPro" id="IPR002130">
    <property type="entry name" value="Cyclophilin-type_PPIase_dom"/>
</dbReference>
<sequence length="222" mass="24367">MEINNNASCVAYFGALKSTKDTMRLLMSMARRTVMPVKCTLVRYAVSAASTRPSVFFDISIAAKPVGRIIMELYSDIVPKTAENFRCLCTGEKGVGASGKMLHYKGSMFHRIIPDFMIQGGDFIRGDGSGSDCIYGRPFADENFQMRHKAEGVLSMANAGPNSNGSQFFICTKPTEWLDGRHVVFGKVTKGMDVVKLIEEQGTESGRPKQTVLITNCGELKL</sequence>
<protein>
    <recommendedName>
        <fullName evidence="4">Peptidyl-prolyl cis-trans isomerase</fullName>
        <shortName evidence="4">PPIase</shortName>
        <ecNumber evidence="4">5.2.1.8</ecNumber>
    </recommendedName>
</protein>
<comment type="similarity">
    <text evidence="1 4">Belongs to the cyclophilin-type PPIase family.</text>
</comment>
<dbReference type="GO" id="GO:0016018">
    <property type="term" value="F:cyclosporin A binding"/>
    <property type="evidence" value="ECO:0007669"/>
    <property type="project" value="TreeGrafter"/>
</dbReference>
<keyword evidence="7" id="KW-1185">Reference proteome</keyword>
<comment type="function">
    <text evidence="4">PPIases accelerate the folding of proteins. It catalyzes the cis-trans isomerization of proline imidic peptide bonds in oligopeptides.</text>
</comment>
<accession>A0A0B2W614</accession>
<dbReference type="InterPro" id="IPR029000">
    <property type="entry name" value="Cyclophilin-like_dom_sf"/>
</dbReference>
<dbReference type="STRING" id="6265.A0A0B2W614"/>
<dbReference type="CDD" id="cd01926">
    <property type="entry name" value="cyclophilin_ABH_like"/>
    <property type="match status" value="1"/>
</dbReference>
<dbReference type="PANTHER" id="PTHR11071:SF561">
    <property type="entry name" value="PEPTIDYL-PROLYL CIS-TRANS ISOMERASE D-RELATED"/>
    <property type="match status" value="1"/>
</dbReference>
<proteinExistence type="inferred from homology"/>
<dbReference type="AlphaFoldDB" id="A0A0B2W614"/>
<dbReference type="OrthoDB" id="193499at2759"/>
<keyword evidence="2 4" id="KW-0697">Rotamase</keyword>
<comment type="catalytic activity">
    <reaction evidence="4">
        <text>[protein]-peptidylproline (omega=180) = [protein]-peptidylproline (omega=0)</text>
        <dbReference type="Rhea" id="RHEA:16237"/>
        <dbReference type="Rhea" id="RHEA-COMP:10747"/>
        <dbReference type="Rhea" id="RHEA-COMP:10748"/>
        <dbReference type="ChEBI" id="CHEBI:83833"/>
        <dbReference type="ChEBI" id="CHEBI:83834"/>
        <dbReference type="EC" id="5.2.1.8"/>
    </reaction>
</comment>
<dbReference type="GO" id="GO:0003755">
    <property type="term" value="F:peptidyl-prolyl cis-trans isomerase activity"/>
    <property type="evidence" value="ECO:0007669"/>
    <property type="project" value="UniProtKB-UniRule"/>
</dbReference>
<evidence type="ECO:0000259" key="5">
    <source>
        <dbReference type="PROSITE" id="PS50072"/>
    </source>
</evidence>
<dbReference type="Gene3D" id="2.40.100.10">
    <property type="entry name" value="Cyclophilin-like"/>
    <property type="match status" value="1"/>
</dbReference>
<dbReference type="PROSITE" id="PS50072">
    <property type="entry name" value="CSA_PPIASE_2"/>
    <property type="match status" value="1"/>
</dbReference>
<gene>
    <name evidence="6" type="primary">cyn-7</name>
    <name evidence="6" type="ORF">Tcan_03193</name>
</gene>
<evidence type="ECO:0000313" key="6">
    <source>
        <dbReference type="EMBL" id="KHN89119.1"/>
    </source>
</evidence>
<evidence type="ECO:0000313" key="7">
    <source>
        <dbReference type="Proteomes" id="UP000031036"/>
    </source>
</evidence>
<name>A0A0B2W614_TOXCA</name>
<dbReference type="Pfam" id="PF00160">
    <property type="entry name" value="Pro_isomerase"/>
    <property type="match status" value="1"/>
</dbReference>
<feature type="domain" description="PPIase cyclophilin-type" evidence="5">
    <location>
        <begin position="56"/>
        <end position="219"/>
    </location>
</feature>
<organism evidence="6 7">
    <name type="scientific">Toxocara canis</name>
    <name type="common">Canine roundworm</name>
    <dbReference type="NCBI Taxonomy" id="6265"/>
    <lineage>
        <taxon>Eukaryota</taxon>
        <taxon>Metazoa</taxon>
        <taxon>Ecdysozoa</taxon>
        <taxon>Nematoda</taxon>
        <taxon>Chromadorea</taxon>
        <taxon>Rhabditida</taxon>
        <taxon>Spirurina</taxon>
        <taxon>Ascaridomorpha</taxon>
        <taxon>Ascaridoidea</taxon>
        <taxon>Toxocaridae</taxon>
        <taxon>Toxocara</taxon>
    </lineage>
</organism>
<evidence type="ECO:0000256" key="4">
    <source>
        <dbReference type="RuleBase" id="RU363019"/>
    </source>
</evidence>
<evidence type="ECO:0000256" key="3">
    <source>
        <dbReference type="ARBA" id="ARBA00023235"/>
    </source>
</evidence>
<dbReference type="PANTHER" id="PTHR11071">
    <property type="entry name" value="PEPTIDYL-PROLYL CIS-TRANS ISOMERASE"/>
    <property type="match status" value="1"/>
</dbReference>
<dbReference type="InterPro" id="IPR020892">
    <property type="entry name" value="Cyclophilin-type_PPIase_CS"/>
</dbReference>
<dbReference type="PROSITE" id="PS00170">
    <property type="entry name" value="CSA_PPIASE_1"/>
    <property type="match status" value="1"/>
</dbReference>
<evidence type="ECO:0000256" key="2">
    <source>
        <dbReference type="ARBA" id="ARBA00023110"/>
    </source>
</evidence>
<reference evidence="6 7" key="1">
    <citation type="submission" date="2014-11" db="EMBL/GenBank/DDBJ databases">
        <title>Genetic blueprint of the zoonotic pathogen Toxocara canis.</title>
        <authorList>
            <person name="Zhu X.-Q."/>
            <person name="Korhonen P.K."/>
            <person name="Cai H."/>
            <person name="Young N.D."/>
            <person name="Nejsum P."/>
            <person name="von Samson-Himmelstjerna G."/>
            <person name="Boag P.R."/>
            <person name="Tan P."/>
            <person name="Li Q."/>
            <person name="Min J."/>
            <person name="Yang Y."/>
            <person name="Wang X."/>
            <person name="Fang X."/>
            <person name="Hall R.S."/>
            <person name="Hofmann A."/>
            <person name="Sternberg P.W."/>
            <person name="Jex A.R."/>
            <person name="Gasser R.B."/>
        </authorList>
    </citation>
    <scope>NUCLEOTIDE SEQUENCE [LARGE SCALE GENOMIC DNA]</scope>
    <source>
        <strain evidence="6">PN_DK_2014</strain>
    </source>
</reference>
<dbReference type="GO" id="GO:0006457">
    <property type="term" value="P:protein folding"/>
    <property type="evidence" value="ECO:0007669"/>
    <property type="project" value="InterPro"/>
</dbReference>
<dbReference type="EC" id="5.2.1.8" evidence="4"/>
<evidence type="ECO:0000256" key="1">
    <source>
        <dbReference type="ARBA" id="ARBA00007365"/>
    </source>
</evidence>
<comment type="caution">
    <text evidence="6">The sequence shown here is derived from an EMBL/GenBank/DDBJ whole genome shotgun (WGS) entry which is preliminary data.</text>
</comment>